<evidence type="ECO:0000256" key="1">
    <source>
        <dbReference type="SAM" id="MobiDB-lite"/>
    </source>
</evidence>
<name>A0ABV5FV50_9MICC</name>
<organism evidence="2 3">
    <name type="scientific">Citricoccus parietis</name>
    <dbReference type="NCBI Taxonomy" id="592307"/>
    <lineage>
        <taxon>Bacteria</taxon>
        <taxon>Bacillati</taxon>
        <taxon>Actinomycetota</taxon>
        <taxon>Actinomycetes</taxon>
        <taxon>Micrococcales</taxon>
        <taxon>Micrococcaceae</taxon>
        <taxon>Citricoccus</taxon>
    </lineage>
</organism>
<sequence length="66" mass="7545">MQSTKYSRDSCYPCTATRPKRANVYCRRRGAGHILSFGRPMRRPKSSTCSQFSHPSSQAARIRTYS</sequence>
<dbReference type="EMBL" id="JBHMFI010000001">
    <property type="protein sequence ID" value="MFB9070559.1"/>
    <property type="molecule type" value="Genomic_DNA"/>
</dbReference>
<accession>A0ABV5FV50</accession>
<protein>
    <submittedName>
        <fullName evidence="2">Uncharacterized protein</fullName>
    </submittedName>
</protein>
<evidence type="ECO:0000313" key="2">
    <source>
        <dbReference type="EMBL" id="MFB9070559.1"/>
    </source>
</evidence>
<comment type="caution">
    <text evidence="2">The sequence shown here is derived from an EMBL/GenBank/DDBJ whole genome shotgun (WGS) entry which is preliminary data.</text>
</comment>
<keyword evidence="3" id="KW-1185">Reference proteome</keyword>
<proteinExistence type="predicted"/>
<dbReference type="Proteomes" id="UP001589575">
    <property type="component" value="Unassembled WGS sequence"/>
</dbReference>
<feature type="compositionally biased region" description="Polar residues" evidence="1">
    <location>
        <begin position="46"/>
        <end position="66"/>
    </location>
</feature>
<gene>
    <name evidence="2" type="ORF">ACFFX0_04895</name>
</gene>
<feature type="region of interest" description="Disordered" evidence="1">
    <location>
        <begin position="36"/>
        <end position="66"/>
    </location>
</feature>
<reference evidence="2 3" key="1">
    <citation type="submission" date="2024-09" db="EMBL/GenBank/DDBJ databases">
        <authorList>
            <person name="Sun Q."/>
            <person name="Mori K."/>
        </authorList>
    </citation>
    <scope>NUCLEOTIDE SEQUENCE [LARGE SCALE GENOMIC DNA]</scope>
    <source>
        <strain evidence="2 3">CCM 7609</strain>
    </source>
</reference>
<evidence type="ECO:0000313" key="3">
    <source>
        <dbReference type="Proteomes" id="UP001589575"/>
    </source>
</evidence>